<keyword evidence="5" id="KW-1185">Reference proteome</keyword>
<feature type="compositionally biased region" description="Basic and acidic residues" evidence="2">
    <location>
        <begin position="185"/>
        <end position="197"/>
    </location>
</feature>
<keyword evidence="1" id="KW-0479">Metal-binding</keyword>
<evidence type="ECO:0000313" key="5">
    <source>
        <dbReference type="Proteomes" id="UP001476247"/>
    </source>
</evidence>
<dbReference type="EMBL" id="BAABUJ010000009">
    <property type="protein sequence ID" value="GAA5797925.1"/>
    <property type="molecule type" value="Genomic_DNA"/>
</dbReference>
<evidence type="ECO:0000256" key="2">
    <source>
        <dbReference type="SAM" id="MobiDB-lite"/>
    </source>
</evidence>
<dbReference type="Proteomes" id="UP001476247">
    <property type="component" value="Unassembled WGS sequence"/>
</dbReference>
<dbReference type="InterPro" id="IPR013087">
    <property type="entry name" value="Znf_C2H2_type"/>
</dbReference>
<comment type="caution">
    <text evidence="4">The sequence shown here is derived from an EMBL/GenBank/DDBJ whole genome shotgun (WGS) entry which is preliminary data.</text>
</comment>
<protein>
    <recommendedName>
        <fullName evidence="3">C2H2-type domain-containing protein</fullName>
    </recommendedName>
</protein>
<organism evidence="4 5">
    <name type="scientific">Helicostylum pulchrum</name>
    <dbReference type="NCBI Taxonomy" id="562976"/>
    <lineage>
        <taxon>Eukaryota</taxon>
        <taxon>Fungi</taxon>
        <taxon>Fungi incertae sedis</taxon>
        <taxon>Mucoromycota</taxon>
        <taxon>Mucoromycotina</taxon>
        <taxon>Mucoromycetes</taxon>
        <taxon>Mucorales</taxon>
        <taxon>Mucorineae</taxon>
        <taxon>Mucoraceae</taxon>
        <taxon>Helicostylum</taxon>
    </lineage>
</organism>
<proteinExistence type="predicted"/>
<evidence type="ECO:0000313" key="4">
    <source>
        <dbReference type="EMBL" id="GAA5797925.1"/>
    </source>
</evidence>
<feature type="domain" description="C2H2-type" evidence="3">
    <location>
        <begin position="51"/>
        <end position="79"/>
    </location>
</feature>
<reference evidence="4 5" key="1">
    <citation type="submission" date="2024-04" db="EMBL/GenBank/DDBJ databases">
        <title>genome sequences of Mucor flavus KT1a and Helicostylum pulchrum KT1b strains isolation_sourced from the surface of a dry-aged beef.</title>
        <authorList>
            <person name="Toyotome T."/>
            <person name="Hosono M."/>
            <person name="Torimaru M."/>
            <person name="Fukuda K."/>
            <person name="Mikami N."/>
        </authorList>
    </citation>
    <scope>NUCLEOTIDE SEQUENCE [LARGE SCALE GENOMIC DNA]</scope>
    <source>
        <strain evidence="4 5">KT1b</strain>
    </source>
</reference>
<dbReference type="PROSITE" id="PS00028">
    <property type="entry name" value="ZINC_FINGER_C2H2_1"/>
    <property type="match status" value="2"/>
</dbReference>
<dbReference type="PROSITE" id="PS50157">
    <property type="entry name" value="ZINC_FINGER_C2H2_2"/>
    <property type="match status" value="2"/>
</dbReference>
<sequence>MNEYFSDEAKALYCSECNAQKRKRRDFEVHFKRYHAVPDIVMRPDVHDPNLYCSTCQKTLRSKVSFREHMQLVHTLNPDLQYTRLDSSLLPDADDPENYCKVCQRHLFSRGLFEIHLKKEHGMNTCSSSKASGNATRENYCFVCKLQLPGSVSYIRHLRVEHKELNLNVSSKRKRSDSDSEKEEVDPLKKRKEESTKPKTHQFGTVFQPGLMPDELATDPNCFLCKKKYSDLGSYRRHLHYAHKKYVTYRPVTPDNVPDPRHPYFYCSICEKRAVNERSFHYHLRSIHYMEFQS</sequence>
<keyword evidence="1" id="KW-0862">Zinc</keyword>
<keyword evidence="1" id="KW-0863">Zinc-finger</keyword>
<dbReference type="Gene3D" id="3.30.160.60">
    <property type="entry name" value="Classic Zinc Finger"/>
    <property type="match status" value="2"/>
</dbReference>
<accession>A0ABP9XT25</accession>
<name>A0ABP9XT25_9FUNG</name>
<dbReference type="Pfam" id="PF12874">
    <property type="entry name" value="zf-met"/>
    <property type="match status" value="1"/>
</dbReference>
<evidence type="ECO:0000259" key="3">
    <source>
        <dbReference type="PROSITE" id="PS50157"/>
    </source>
</evidence>
<feature type="region of interest" description="Disordered" evidence="2">
    <location>
        <begin position="169"/>
        <end position="202"/>
    </location>
</feature>
<gene>
    <name evidence="4" type="ORF">HPULCUR_003321</name>
</gene>
<dbReference type="SMART" id="SM00355">
    <property type="entry name" value="ZnF_C2H2"/>
    <property type="match status" value="6"/>
</dbReference>
<feature type="domain" description="C2H2-type" evidence="3">
    <location>
        <begin position="265"/>
        <end position="293"/>
    </location>
</feature>
<evidence type="ECO:0000256" key="1">
    <source>
        <dbReference type="PROSITE-ProRule" id="PRU00042"/>
    </source>
</evidence>